<dbReference type="Pfam" id="PF00294">
    <property type="entry name" value="PfkB"/>
    <property type="match status" value="1"/>
</dbReference>
<evidence type="ECO:0000256" key="4">
    <source>
        <dbReference type="RuleBase" id="RU003704"/>
    </source>
</evidence>
<feature type="domain" description="Carbohydrate kinase PfkB" evidence="5">
    <location>
        <begin position="75"/>
        <end position="347"/>
    </location>
</feature>
<reference evidence="6 7" key="1">
    <citation type="submission" date="2019-03" db="EMBL/GenBank/DDBJ databases">
        <title>Genomic analyses of the natural microbiome of Caenorhabditis elegans.</title>
        <authorList>
            <person name="Samuel B."/>
        </authorList>
    </citation>
    <scope>NUCLEOTIDE SEQUENCE [LARGE SCALE GENOMIC DNA]</scope>
    <source>
        <strain evidence="6 7">JUb89</strain>
    </source>
</reference>
<name>A0A4V2R155_ACICA</name>
<comment type="caution">
    <text evidence="6">The sequence shown here is derived from an EMBL/GenBank/DDBJ whole genome shotgun (WGS) entry which is preliminary data.</text>
</comment>
<dbReference type="GO" id="GO:0016301">
    <property type="term" value="F:kinase activity"/>
    <property type="evidence" value="ECO:0007669"/>
    <property type="project" value="UniProtKB-KW"/>
</dbReference>
<dbReference type="InterPro" id="IPR002139">
    <property type="entry name" value="Ribo/fructo_kinase"/>
</dbReference>
<dbReference type="Proteomes" id="UP000294963">
    <property type="component" value="Unassembled WGS sequence"/>
</dbReference>
<gene>
    <name evidence="6" type="ORF">EC844_11089</name>
</gene>
<dbReference type="SUPFAM" id="SSF53613">
    <property type="entry name" value="Ribokinase-like"/>
    <property type="match status" value="1"/>
</dbReference>
<dbReference type="Gene3D" id="3.40.1190.20">
    <property type="match status" value="1"/>
</dbReference>
<evidence type="ECO:0000259" key="5">
    <source>
        <dbReference type="Pfam" id="PF00294"/>
    </source>
</evidence>
<organism evidence="6 7">
    <name type="scientific">Acinetobacter calcoaceticus</name>
    <dbReference type="NCBI Taxonomy" id="471"/>
    <lineage>
        <taxon>Bacteria</taxon>
        <taxon>Pseudomonadati</taxon>
        <taxon>Pseudomonadota</taxon>
        <taxon>Gammaproteobacteria</taxon>
        <taxon>Moraxellales</taxon>
        <taxon>Moraxellaceae</taxon>
        <taxon>Acinetobacter</taxon>
        <taxon>Acinetobacter calcoaceticus/baumannii complex</taxon>
    </lineage>
</organism>
<proteinExistence type="inferred from homology"/>
<dbReference type="EMBL" id="SLVJ01000010">
    <property type="protein sequence ID" value="TCM67048.1"/>
    <property type="molecule type" value="Genomic_DNA"/>
</dbReference>
<dbReference type="CDD" id="cd01168">
    <property type="entry name" value="adenosine_kinase"/>
    <property type="match status" value="1"/>
</dbReference>
<dbReference type="InterPro" id="IPR029056">
    <property type="entry name" value="Ribokinase-like"/>
</dbReference>
<protein>
    <recommendedName>
        <fullName evidence="5">Carbohydrate kinase PfkB domain-containing protein</fullName>
    </recommendedName>
</protein>
<dbReference type="PRINTS" id="PR00990">
    <property type="entry name" value="RIBOKINASE"/>
</dbReference>
<evidence type="ECO:0000256" key="2">
    <source>
        <dbReference type="ARBA" id="ARBA00022679"/>
    </source>
</evidence>
<keyword evidence="3 4" id="KW-0418">Kinase</keyword>
<dbReference type="PANTHER" id="PTHR43320:SF3">
    <property type="entry name" value="CARBOHYDRATE KINASE PFKB DOMAIN-CONTAINING PROTEIN"/>
    <property type="match status" value="1"/>
</dbReference>
<accession>A0A4V2R155</accession>
<dbReference type="InterPro" id="IPR002173">
    <property type="entry name" value="Carboh/pur_kinase_PfkB_CS"/>
</dbReference>
<keyword evidence="7" id="KW-1185">Reference proteome</keyword>
<dbReference type="InterPro" id="IPR052700">
    <property type="entry name" value="Carb_kinase_PfkB-like"/>
</dbReference>
<evidence type="ECO:0000256" key="3">
    <source>
        <dbReference type="ARBA" id="ARBA00022777"/>
    </source>
</evidence>
<sequence length="365" mass="39280">MYAELFSLNYSKTEHWCKLCFFKLNVMNTMPAVDLFAIGNALIDQEFKVSDEFLSQQDLQKGTMLLIDAETKTRLAASLQATQQYKGQSSGGSAANTAVGFSALGGSAFYACRVGGDELGRIYLDGLNQANIQTSATSISEGVTGICTVMISDDSERTMQTFLGCTADLSEQQIDFAPLNQANWLYIEGYLSTSATARIAVQQARALAKQHNVKIALTLSDLAMVQYAREGLNEFIGDGVDLIFCNEQEAMMYTDTTTVADALLKLKQLSQHVVITLGANGALVATADQQIRVPGRVVEALDTTGAGDAFAGAYLYALNAGQDIEAAARLAVLISSEVVAQYGPRLAVEDYAKLLKNFQNEQACA</sequence>
<dbReference type="PROSITE" id="PS00584">
    <property type="entry name" value="PFKB_KINASES_2"/>
    <property type="match status" value="1"/>
</dbReference>
<keyword evidence="2 4" id="KW-0808">Transferase</keyword>
<evidence type="ECO:0000313" key="7">
    <source>
        <dbReference type="Proteomes" id="UP000294963"/>
    </source>
</evidence>
<dbReference type="InterPro" id="IPR011611">
    <property type="entry name" value="PfkB_dom"/>
</dbReference>
<evidence type="ECO:0000313" key="6">
    <source>
        <dbReference type="EMBL" id="TCM67048.1"/>
    </source>
</evidence>
<dbReference type="AlphaFoldDB" id="A0A4V2R155"/>
<comment type="similarity">
    <text evidence="1 4">Belongs to the carbohydrate kinase PfkB family.</text>
</comment>
<evidence type="ECO:0000256" key="1">
    <source>
        <dbReference type="ARBA" id="ARBA00010688"/>
    </source>
</evidence>
<dbReference type="PANTHER" id="PTHR43320">
    <property type="entry name" value="SUGAR KINASE"/>
    <property type="match status" value="1"/>
</dbReference>
<dbReference type="PROSITE" id="PS00583">
    <property type="entry name" value="PFKB_KINASES_1"/>
    <property type="match status" value="1"/>
</dbReference>